<name>A0A9W9A8E5_9AGAR</name>
<dbReference type="EMBL" id="JANVFS010000019">
    <property type="protein sequence ID" value="KAJ4476964.1"/>
    <property type="molecule type" value="Genomic_DNA"/>
</dbReference>
<reference evidence="2" key="1">
    <citation type="submission" date="2022-08" db="EMBL/GenBank/DDBJ databases">
        <authorList>
            <consortium name="DOE Joint Genome Institute"/>
            <person name="Min B."/>
            <person name="Riley R."/>
            <person name="Sierra-Patev S."/>
            <person name="Naranjo-Ortiz M."/>
            <person name="Looney B."/>
            <person name="Konkel Z."/>
            <person name="Slot J.C."/>
            <person name="Sakamoto Y."/>
            <person name="Steenwyk J.L."/>
            <person name="Rokas A."/>
            <person name="Carro J."/>
            <person name="Camarero S."/>
            <person name="Ferreira P."/>
            <person name="Molpeceres G."/>
            <person name="Ruiz-Duenas F.J."/>
            <person name="Serrano A."/>
            <person name="Henrissat B."/>
            <person name="Drula E."/>
            <person name="Hughes K.W."/>
            <person name="Mata J.L."/>
            <person name="Ishikawa N.K."/>
            <person name="Vargas-Isla R."/>
            <person name="Ushijima S."/>
            <person name="Smith C.A."/>
            <person name="Ahrendt S."/>
            <person name="Andreopoulos W."/>
            <person name="He G."/>
            <person name="Labutti K."/>
            <person name="Lipzen A."/>
            <person name="Ng V."/>
            <person name="Sandor L."/>
            <person name="Barry K."/>
            <person name="Martinez A.T."/>
            <person name="Xiao Y."/>
            <person name="Gibbons J.G."/>
            <person name="Terashima K."/>
            <person name="Hibbett D.S."/>
            <person name="Grigoriev I.V."/>
        </authorList>
    </citation>
    <scope>NUCLEOTIDE SEQUENCE</scope>
    <source>
        <strain evidence="2">Sp2 HRB7682 ss15</strain>
    </source>
</reference>
<gene>
    <name evidence="2" type="ORF">C8J55DRAFT_516254</name>
</gene>
<feature type="region of interest" description="Disordered" evidence="1">
    <location>
        <begin position="1"/>
        <end position="24"/>
    </location>
</feature>
<evidence type="ECO:0000313" key="3">
    <source>
        <dbReference type="Proteomes" id="UP001150238"/>
    </source>
</evidence>
<protein>
    <submittedName>
        <fullName evidence="2">Uncharacterized protein</fullName>
    </submittedName>
</protein>
<reference evidence="2" key="2">
    <citation type="journal article" date="2023" name="Proc. Natl. Acad. Sci. U.S.A.">
        <title>A global phylogenomic analysis of the shiitake genus Lentinula.</title>
        <authorList>
            <person name="Sierra-Patev S."/>
            <person name="Min B."/>
            <person name="Naranjo-Ortiz M."/>
            <person name="Looney B."/>
            <person name="Konkel Z."/>
            <person name="Slot J.C."/>
            <person name="Sakamoto Y."/>
            <person name="Steenwyk J.L."/>
            <person name="Rokas A."/>
            <person name="Carro J."/>
            <person name="Camarero S."/>
            <person name="Ferreira P."/>
            <person name="Molpeceres G."/>
            <person name="Ruiz-Duenas F.J."/>
            <person name="Serrano A."/>
            <person name="Henrissat B."/>
            <person name="Drula E."/>
            <person name="Hughes K.W."/>
            <person name="Mata J.L."/>
            <person name="Ishikawa N.K."/>
            <person name="Vargas-Isla R."/>
            <person name="Ushijima S."/>
            <person name="Smith C.A."/>
            <person name="Donoghue J."/>
            <person name="Ahrendt S."/>
            <person name="Andreopoulos W."/>
            <person name="He G."/>
            <person name="LaButti K."/>
            <person name="Lipzen A."/>
            <person name="Ng V."/>
            <person name="Riley R."/>
            <person name="Sandor L."/>
            <person name="Barry K."/>
            <person name="Martinez A.T."/>
            <person name="Xiao Y."/>
            <person name="Gibbons J.G."/>
            <person name="Terashima K."/>
            <person name="Grigoriev I.V."/>
            <person name="Hibbett D."/>
        </authorList>
    </citation>
    <scope>NUCLEOTIDE SEQUENCE</scope>
    <source>
        <strain evidence="2">Sp2 HRB7682 ss15</strain>
    </source>
</reference>
<proteinExistence type="predicted"/>
<organism evidence="2 3">
    <name type="scientific">Lentinula lateritia</name>
    <dbReference type="NCBI Taxonomy" id="40482"/>
    <lineage>
        <taxon>Eukaryota</taxon>
        <taxon>Fungi</taxon>
        <taxon>Dikarya</taxon>
        <taxon>Basidiomycota</taxon>
        <taxon>Agaricomycotina</taxon>
        <taxon>Agaricomycetes</taxon>
        <taxon>Agaricomycetidae</taxon>
        <taxon>Agaricales</taxon>
        <taxon>Marasmiineae</taxon>
        <taxon>Omphalotaceae</taxon>
        <taxon>Lentinula</taxon>
    </lineage>
</organism>
<accession>A0A9W9A8E5</accession>
<dbReference type="Proteomes" id="UP001150238">
    <property type="component" value="Unassembled WGS sequence"/>
</dbReference>
<dbReference type="AlphaFoldDB" id="A0A9W9A8E5"/>
<evidence type="ECO:0000313" key="2">
    <source>
        <dbReference type="EMBL" id="KAJ4476964.1"/>
    </source>
</evidence>
<sequence length="200" mass="23004">MFDDELSSVSSTSSASSPSKRRFRLSPLTRRDPVGIDPDELIGKKLIRISRSSVHPSLTLDFDDHTSAQVLVDGYSPRWKGIPKALEMDEAFQRLTSTGFVGLDTLEIVDCAMIKLCDKAFQRKQNDDHNSTMWDQEHAAIAFKFSGENPHWHCVWAVLAEYNEDRTCTFRSFEDVFLNYLQRSPRKQSRKNLNMDKLRD</sequence>
<comment type="caution">
    <text evidence="2">The sequence shown here is derived from an EMBL/GenBank/DDBJ whole genome shotgun (WGS) entry which is preliminary data.</text>
</comment>
<evidence type="ECO:0000256" key="1">
    <source>
        <dbReference type="SAM" id="MobiDB-lite"/>
    </source>
</evidence>
<feature type="compositionally biased region" description="Low complexity" evidence="1">
    <location>
        <begin position="7"/>
        <end position="18"/>
    </location>
</feature>